<organism evidence="1 2">
    <name type="scientific">Catharanthus roseus</name>
    <name type="common">Madagascar periwinkle</name>
    <name type="synonym">Vinca rosea</name>
    <dbReference type="NCBI Taxonomy" id="4058"/>
    <lineage>
        <taxon>Eukaryota</taxon>
        <taxon>Viridiplantae</taxon>
        <taxon>Streptophyta</taxon>
        <taxon>Embryophyta</taxon>
        <taxon>Tracheophyta</taxon>
        <taxon>Spermatophyta</taxon>
        <taxon>Magnoliopsida</taxon>
        <taxon>eudicotyledons</taxon>
        <taxon>Gunneridae</taxon>
        <taxon>Pentapetalae</taxon>
        <taxon>asterids</taxon>
        <taxon>lamiids</taxon>
        <taxon>Gentianales</taxon>
        <taxon>Apocynaceae</taxon>
        <taxon>Rauvolfioideae</taxon>
        <taxon>Vinceae</taxon>
        <taxon>Catharanthinae</taxon>
        <taxon>Catharanthus</taxon>
    </lineage>
</organism>
<dbReference type="Proteomes" id="UP001060085">
    <property type="component" value="Linkage Group LG03"/>
</dbReference>
<evidence type="ECO:0000313" key="1">
    <source>
        <dbReference type="EMBL" id="KAI5673395.1"/>
    </source>
</evidence>
<gene>
    <name evidence="1" type="ORF">M9H77_13759</name>
</gene>
<sequence>MVVKMKKWSPWPAMATRKFNVKVKLVLLEFVGFCNEEGDIADKKEKVMAIRMKWKGEPKFGLVPFHRKSKRRKEISTEKIVKRGDVSVVLDDEFENICSFTFVSGNDHKFGPWEISFGILSGEKMEQKAKLGVIGRVSLNIAEMASMMMMMMDSQFERKLPLTLHIGGAAIEANLLVSLNFIEIRDSKDSEGINQNSVQSTGDMNVGELKLENLVEPPESSSSTLEIENADETSSDTETGGLSTSSETQLESVKKVGFFSWKRRRLSFRPSSLDKKTSGCNTDSNNNNNNRTDMDLQTTTSSTVDLVTSSPVQEVIGEGAWESKEFVSRDGKSKLKTNVFFASFDQCSNKAAGESACTALVAVIAHWLQLNRDAMPTRSEFNNLIVEGSYEWRKLCKNDAYTNDFPNKHFDLETVLHADVRPISISRDDSFIGFFSPEKFESLKEAMSFDEIWSDINKMTEDDDSRIYIVSWNDHFFVLKVEADACYIIDTLGERLYEGCNQAYILKFDHSSLVYGKTDQKEGEKAEVPGRMEKTNNPNGDEEMIICNRGKECCREFMKRFLAAIPLQELEAEEKKRAVSYYSLHHRLQIELNFSYLLSSLTSSPFSTSSNCCASSWSSTDESCI</sequence>
<keyword evidence="2" id="KW-1185">Reference proteome</keyword>
<dbReference type="EMBL" id="CM044703">
    <property type="protein sequence ID" value="KAI5673395.1"/>
    <property type="molecule type" value="Genomic_DNA"/>
</dbReference>
<accession>A0ACC0BL95</accession>
<proteinExistence type="predicted"/>
<protein>
    <submittedName>
        <fullName evidence="1">Uncharacterized protein</fullName>
    </submittedName>
</protein>
<reference evidence="2" key="1">
    <citation type="journal article" date="2023" name="Nat. Plants">
        <title>Single-cell RNA sequencing provides a high-resolution roadmap for understanding the multicellular compartmentation of specialized metabolism.</title>
        <authorList>
            <person name="Sun S."/>
            <person name="Shen X."/>
            <person name="Li Y."/>
            <person name="Li Y."/>
            <person name="Wang S."/>
            <person name="Li R."/>
            <person name="Zhang H."/>
            <person name="Shen G."/>
            <person name="Guo B."/>
            <person name="Wei J."/>
            <person name="Xu J."/>
            <person name="St-Pierre B."/>
            <person name="Chen S."/>
            <person name="Sun C."/>
        </authorList>
    </citation>
    <scope>NUCLEOTIDE SEQUENCE [LARGE SCALE GENOMIC DNA]</scope>
</reference>
<comment type="caution">
    <text evidence="1">The sequence shown here is derived from an EMBL/GenBank/DDBJ whole genome shotgun (WGS) entry which is preliminary data.</text>
</comment>
<evidence type="ECO:0000313" key="2">
    <source>
        <dbReference type="Proteomes" id="UP001060085"/>
    </source>
</evidence>
<name>A0ACC0BL95_CATRO</name>